<proteinExistence type="predicted"/>
<comment type="caution">
    <text evidence="7">The sequence shown here is derived from an EMBL/GenBank/DDBJ whole genome shotgun (WGS) entry which is preliminary data.</text>
</comment>
<keyword evidence="2" id="KW-0479">Metal-binding</keyword>
<feature type="domain" description="JAB" evidence="6">
    <location>
        <begin position="14"/>
        <end position="114"/>
    </location>
</feature>
<dbReference type="PANTHER" id="PTHR34858">
    <property type="entry name" value="CYSO-CYSTEINE PEPTIDASE"/>
    <property type="match status" value="1"/>
</dbReference>
<dbReference type="PANTHER" id="PTHR34858:SF1">
    <property type="entry name" value="CYSO-CYSTEINE PEPTIDASE"/>
    <property type="match status" value="1"/>
</dbReference>
<organism evidence="7 8">
    <name type="scientific">Neobacillus driksii</name>
    <dbReference type="NCBI Taxonomy" id="3035913"/>
    <lineage>
        <taxon>Bacteria</taxon>
        <taxon>Bacillati</taxon>
        <taxon>Bacillota</taxon>
        <taxon>Bacilli</taxon>
        <taxon>Bacillales</taxon>
        <taxon>Bacillaceae</taxon>
        <taxon>Neobacillus</taxon>
    </lineage>
</organism>
<dbReference type="Gene3D" id="3.40.140.10">
    <property type="entry name" value="Cytidine Deaminase, domain 2"/>
    <property type="match status" value="1"/>
</dbReference>
<dbReference type="Pfam" id="PF14464">
    <property type="entry name" value="Prok-JAB"/>
    <property type="match status" value="1"/>
</dbReference>
<dbReference type="Proteomes" id="UP001241748">
    <property type="component" value="Unassembled WGS sequence"/>
</dbReference>
<name>A0ABV4YSF2_9BACI</name>
<keyword evidence="1" id="KW-0645">Protease</keyword>
<dbReference type="SUPFAM" id="SSF102712">
    <property type="entry name" value="JAB1/MPN domain"/>
    <property type="match status" value="1"/>
</dbReference>
<gene>
    <name evidence="7" type="ORF">P5G62_011640</name>
</gene>
<keyword evidence="4" id="KW-0862">Zinc</keyword>
<accession>A0ABV4YSF2</accession>
<evidence type="ECO:0000259" key="6">
    <source>
        <dbReference type="Pfam" id="PF14464"/>
    </source>
</evidence>
<evidence type="ECO:0000313" key="8">
    <source>
        <dbReference type="Proteomes" id="UP001241748"/>
    </source>
</evidence>
<dbReference type="CDD" id="cd08070">
    <property type="entry name" value="MPN_like"/>
    <property type="match status" value="1"/>
</dbReference>
<keyword evidence="5" id="KW-0482">Metalloprotease</keyword>
<keyword evidence="3" id="KW-0378">Hydrolase</keyword>
<evidence type="ECO:0000256" key="5">
    <source>
        <dbReference type="ARBA" id="ARBA00023049"/>
    </source>
</evidence>
<dbReference type="InterPro" id="IPR051929">
    <property type="entry name" value="VirAsm_ModProt"/>
</dbReference>
<evidence type="ECO:0000313" key="7">
    <source>
        <dbReference type="EMBL" id="MFB3167757.1"/>
    </source>
</evidence>
<evidence type="ECO:0000256" key="1">
    <source>
        <dbReference type="ARBA" id="ARBA00022670"/>
    </source>
</evidence>
<reference evidence="7 8" key="1">
    <citation type="submission" date="2024-05" db="EMBL/GenBank/DDBJ databases">
        <authorList>
            <person name="Venkateswaran K."/>
        </authorList>
    </citation>
    <scope>NUCLEOTIDE SEQUENCE [LARGE SCALE GENOMIC DNA]</scope>
    <source>
        <strain evidence="7 8">179-C4-2-HS</strain>
    </source>
</reference>
<sequence>MNLEANPEDFYIKKSVYEEMIAYCKQALPYEACGLLSGMNGTGNTLWKIKNESLSLNRFYMSKEAIKHAGMGMHEKHEKFTGIFHSHPTSLAIPSSHDIENNPYDDIAYLIVSFYKGKVDVRCYKMNNKKVVPFNLLIMDE</sequence>
<dbReference type="InterPro" id="IPR028090">
    <property type="entry name" value="JAB_dom_prok"/>
</dbReference>
<keyword evidence="8" id="KW-1185">Reference proteome</keyword>
<dbReference type="EMBL" id="JAROBZ020000001">
    <property type="protein sequence ID" value="MFB3167757.1"/>
    <property type="molecule type" value="Genomic_DNA"/>
</dbReference>
<dbReference type="RefSeq" id="WP_374978375.1">
    <property type="nucleotide sequence ID" value="NZ_JAROBZ020000001.1"/>
</dbReference>
<evidence type="ECO:0000256" key="2">
    <source>
        <dbReference type="ARBA" id="ARBA00022723"/>
    </source>
</evidence>
<evidence type="ECO:0000256" key="3">
    <source>
        <dbReference type="ARBA" id="ARBA00022801"/>
    </source>
</evidence>
<evidence type="ECO:0000256" key="4">
    <source>
        <dbReference type="ARBA" id="ARBA00022833"/>
    </source>
</evidence>
<protein>
    <submittedName>
        <fullName evidence="7">M67 family metallopeptidase</fullName>
    </submittedName>
</protein>